<dbReference type="PATRIC" id="fig|269796.9.peg.3601"/>
<name>Q2RNL6_RHORT</name>
<sequence length="481" mass="54438">MKTVADIHADILKRHAKSPSRFGYFFLQWIKFMDHNDRLYAARGEAGENYLQYRLGLNHVDESAAIFETLLSFWKEREQEDRIFSYLTHEDTDGNGIWHYLADTLREHEGTSTLRMARTLLAMDIDFSKRNRSGQSPLNKMLVPLPRWQSINALIQTKHLSIENIEAAIAERAKDEDQRNALMSMIFSSDIEQNQAMLSQHVLRQALQPQADVTLRAATCRLFFDYVDTKTGGTAFFKLVTIANHAMFDDLMRLLMRNTSETVVAMGVPDIATRKAYAQAYLARKLLRREHSGGGVLFSALKAGKHTHLRKITSLLRNDDLVIRTTVRGELVRKDLPVDKNSPAPTNPLLSLLLQRDKEGNTVMHRAVLTGDLQALKGFFSGLTPNDTYAIIRLIPNIWGLTLATACRPELVQAALAQAVKSGKLPMDRAKALFSAYPKDTRDIVHFIEETVNEIESLAKAVGRKEPLPPTFRLETLRANK</sequence>
<dbReference type="EnsemblBacteria" id="ABC24279">
    <property type="protein sequence ID" value="ABC24279"/>
    <property type="gene ID" value="Rru_A3485"/>
</dbReference>
<accession>Q2RNL6</accession>
<gene>
    <name evidence="1" type="ordered locus">Rru_A3485</name>
</gene>
<dbReference type="HOGENOM" id="CLU_609539_0_0_5"/>
<dbReference type="AlphaFoldDB" id="Q2RNL6"/>
<protein>
    <recommendedName>
        <fullName evidence="3">Ankyrin</fullName>
    </recommendedName>
</protein>
<evidence type="ECO:0008006" key="3">
    <source>
        <dbReference type="Google" id="ProtNLM"/>
    </source>
</evidence>
<dbReference type="eggNOG" id="ENOG502Z7X5">
    <property type="taxonomic scope" value="Bacteria"/>
</dbReference>
<organism evidence="1 2">
    <name type="scientific">Rhodospirillum rubrum (strain ATCC 11170 / ATH 1.1.1 / DSM 467 / LMG 4362 / NCIMB 8255 / S1)</name>
    <dbReference type="NCBI Taxonomy" id="269796"/>
    <lineage>
        <taxon>Bacteria</taxon>
        <taxon>Pseudomonadati</taxon>
        <taxon>Pseudomonadota</taxon>
        <taxon>Alphaproteobacteria</taxon>
        <taxon>Rhodospirillales</taxon>
        <taxon>Rhodospirillaceae</taxon>
        <taxon>Rhodospirillum</taxon>
    </lineage>
</organism>
<dbReference type="Gene3D" id="1.25.40.20">
    <property type="entry name" value="Ankyrin repeat-containing domain"/>
    <property type="match status" value="1"/>
</dbReference>
<dbReference type="Proteomes" id="UP000001929">
    <property type="component" value="Chromosome"/>
</dbReference>
<dbReference type="KEGG" id="rru:Rru_A3485"/>
<dbReference type="InterPro" id="IPR036770">
    <property type="entry name" value="Ankyrin_rpt-contain_sf"/>
</dbReference>
<keyword evidence="2" id="KW-1185">Reference proteome</keyword>
<proteinExistence type="predicted"/>
<evidence type="ECO:0000313" key="1">
    <source>
        <dbReference type="EMBL" id="ABC24279.1"/>
    </source>
</evidence>
<reference evidence="1 2" key="1">
    <citation type="journal article" date="2011" name="Stand. Genomic Sci.">
        <title>Complete genome sequence of Rhodospirillum rubrum type strain (S1).</title>
        <authorList>
            <person name="Munk A.C."/>
            <person name="Copeland A."/>
            <person name="Lucas S."/>
            <person name="Lapidus A."/>
            <person name="Del Rio T.G."/>
            <person name="Barry K."/>
            <person name="Detter J.C."/>
            <person name="Hammon N."/>
            <person name="Israni S."/>
            <person name="Pitluck S."/>
            <person name="Brettin T."/>
            <person name="Bruce D."/>
            <person name="Han C."/>
            <person name="Tapia R."/>
            <person name="Gilna P."/>
            <person name="Schmutz J."/>
            <person name="Larimer F."/>
            <person name="Land M."/>
            <person name="Kyrpides N.C."/>
            <person name="Mavromatis K."/>
            <person name="Richardson P."/>
            <person name="Rohde M."/>
            <person name="Goker M."/>
            <person name="Klenk H.P."/>
            <person name="Zhang Y."/>
            <person name="Roberts G.P."/>
            <person name="Reslewic S."/>
            <person name="Schwartz D.C."/>
        </authorList>
    </citation>
    <scope>NUCLEOTIDE SEQUENCE [LARGE SCALE GENOMIC DNA]</scope>
    <source>
        <strain evidence="2">ATCC 11170 / ATH 1.1.1 / DSM 467 / LMG 4362 / NCIMB 8255 / S1</strain>
    </source>
</reference>
<dbReference type="EMBL" id="CP000230">
    <property type="protein sequence ID" value="ABC24279.1"/>
    <property type="molecule type" value="Genomic_DNA"/>
</dbReference>
<evidence type="ECO:0000313" key="2">
    <source>
        <dbReference type="Proteomes" id="UP000001929"/>
    </source>
</evidence>